<protein>
    <submittedName>
        <fullName evidence="1">Uncharacterized protein</fullName>
    </submittedName>
</protein>
<name>A0A2Z2Q1D4_AGRTU</name>
<keyword evidence="1" id="KW-0614">Plasmid</keyword>
<dbReference type="EMBL" id="KY000060">
    <property type="protein sequence ID" value="ASK46909.1"/>
    <property type="molecule type" value="Genomic_DNA"/>
</dbReference>
<accession>A0A2Z2Q1D4</accession>
<evidence type="ECO:0000313" key="1">
    <source>
        <dbReference type="EMBL" id="ASK46909.1"/>
    </source>
</evidence>
<geneLocation type="plasmid" evidence="1">
    <name>pTi_CFBP2407</name>
</geneLocation>
<reference evidence="1" key="1">
    <citation type="submission" date="2016-10" db="EMBL/GenBank/DDBJ databases">
        <title>Agrobacterium Ti plasmids: Classification based on T-DNA and Vir regions organization.</title>
        <authorList>
            <person name="Nabi N."/>
            <person name="Vial L."/>
            <person name="Ben Hafsa A."/>
            <person name="Chapulliot D."/>
            <person name="Berard A."/>
            <person name="Chauveau A."/>
            <person name="Le Paslier M.-C."/>
            <person name="Harzallah Skhiri F."/>
            <person name="Brunel D."/>
            <person name="Nesme X."/>
            <person name="Chaouachi M."/>
        </authorList>
    </citation>
    <scope>NUCLEOTIDE SEQUENCE</scope>
    <source>
        <strain evidence="1">CFBP2407</strain>
        <plasmid evidence="1">pTi_CFBP2407</plasmid>
    </source>
</reference>
<sequence length="60" mass="7336">MFYDLKWQLLFEVFEKMWYGVAREDFLRSNVFRKIPLESPPGPTRTYDGEWFALTKDLQE</sequence>
<proteinExistence type="predicted"/>
<organism evidence="1">
    <name type="scientific">Agrobacterium tumefaciens</name>
    <dbReference type="NCBI Taxonomy" id="358"/>
    <lineage>
        <taxon>Bacteria</taxon>
        <taxon>Pseudomonadati</taxon>
        <taxon>Pseudomonadota</taxon>
        <taxon>Alphaproteobacteria</taxon>
        <taxon>Hyphomicrobiales</taxon>
        <taxon>Rhizobiaceae</taxon>
        <taxon>Rhizobium/Agrobacterium group</taxon>
        <taxon>Agrobacterium</taxon>
        <taxon>Agrobacterium tumefaciens complex</taxon>
    </lineage>
</organism>
<dbReference type="AlphaFoldDB" id="A0A2Z2Q1D4"/>